<dbReference type="KEGG" id="pif:PITG_02319"/>
<evidence type="ECO:0000313" key="3">
    <source>
        <dbReference type="Proteomes" id="UP000006643"/>
    </source>
</evidence>
<accession>D0MW09</accession>
<dbReference type="InParanoid" id="D0MW09"/>
<protein>
    <submittedName>
        <fullName evidence="2">Uncharacterized protein</fullName>
    </submittedName>
</protein>
<organism evidence="2 3">
    <name type="scientific">Phytophthora infestans (strain T30-4)</name>
    <name type="common">Potato late blight agent</name>
    <dbReference type="NCBI Taxonomy" id="403677"/>
    <lineage>
        <taxon>Eukaryota</taxon>
        <taxon>Sar</taxon>
        <taxon>Stramenopiles</taxon>
        <taxon>Oomycota</taxon>
        <taxon>Peronosporomycetes</taxon>
        <taxon>Peronosporales</taxon>
        <taxon>Peronosporaceae</taxon>
        <taxon>Phytophthora</taxon>
    </lineage>
</organism>
<name>D0MW09_PHYIT</name>
<dbReference type="GeneID" id="9469697"/>
<dbReference type="RefSeq" id="XP_002907258.1">
    <property type="nucleotide sequence ID" value="XM_002907212.1"/>
</dbReference>
<sequence length="350" mass="39859">MKDVSEIDKIAIFTWGRCLERAQMIYHRYSIAHDAISVSKTVKTFHHGTFPAKHVAAKFLVNHIMILAIVKQNNCLTKFHHKQMPADVDELLAQHSSCVDPAGSWYVTGFSMRGSHFLLLQFLVGSSETESKVFEAAVKVADPELNHQDHERDAFFLEDIVSELRTAEKQAFFDRYQRSREAQATLMQTVLLSELWFALEQVTELSVVKNLKPCNRFMICRAQDLVIPEFATPPLLPAARMMKRRKLMKRHKQPPQHSHEERSDEVNVDADASDPVKPAQPSVPPNQAYSIGIMSTGVLERASCIGPTNTQLDECSFWTRKSQGLKNVMFEFAADETYKERFYKATGTKL</sequence>
<dbReference type="VEuPathDB" id="FungiDB:PITG_02319"/>
<evidence type="ECO:0000256" key="1">
    <source>
        <dbReference type="SAM" id="MobiDB-lite"/>
    </source>
</evidence>
<feature type="region of interest" description="Disordered" evidence="1">
    <location>
        <begin position="245"/>
        <end position="287"/>
    </location>
</feature>
<dbReference type="AlphaFoldDB" id="D0MW09"/>
<evidence type="ECO:0000313" key="2">
    <source>
        <dbReference type="EMBL" id="EEY63822.1"/>
    </source>
</evidence>
<gene>
    <name evidence="2" type="ORF">PITG_02319</name>
</gene>
<dbReference type="Proteomes" id="UP000006643">
    <property type="component" value="Unassembled WGS sequence"/>
</dbReference>
<proteinExistence type="predicted"/>
<feature type="compositionally biased region" description="Basic residues" evidence="1">
    <location>
        <begin position="245"/>
        <end position="254"/>
    </location>
</feature>
<dbReference type="HOGENOM" id="CLU_793366_0_0_1"/>
<keyword evidence="3" id="KW-1185">Reference proteome</keyword>
<reference evidence="3" key="1">
    <citation type="journal article" date="2009" name="Nature">
        <title>Genome sequence and analysis of the Irish potato famine pathogen Phytophthora infestans.</title>
        <authorList>
            <consortium name="The Broad Institute Genome Sequencing Platform"/>
            <person name="Haas B.J."/>
            <person name="Kamoun S."/>
            <person name="Zody M.C."/>
            <person name="Jiang R.H."/>
            <person name="Handsaker R.E."/>
            <person name="Cano L.M."/>
            <person name="Grabherr M."/>
            <person name="Kodira C.D."/>
            <person name="Raffaele S."/>
            <person name="Torto-Alalibo T."/>
            <person name="Bozkurt T.O."/>
            <person name="Ah-Fong A.M."/>
            <person name="Alvarado L."/>
            <person name="Anderson V.L."/>
            <person name="Armstrong M.R."/>
            <person name="Avrova A."/>
            <person name="Baxter L."/>
            <person name="Beynon J."/>
            <person name="Boevink P.C."/>
            <person name="Bollmann S.R."/>
            <person name="Bos J.I."/>
            <person name="Bulone V."/>
            <person name="Cai G."/>
            <person name="Cakir C."/>
            <person name="Carrington J.C."/>
            <person name="Chawner M."/>
            <person name="Conti L."/>
            <person name="Costanzo S."/>
            <person name="Ewan R."/>
            <person name="Fahlgren N."/>
            <person name="Fischbach M.A."/>
            <person name="Fugelstad J."/>
            <person name="Gilroy E.M."/>
            <person name="Gnerre S."/>
            <person name="Green P.J."/>
            <person name="Grenville-Briggs L.J."/>
            <person name="Griffith J."/>
            <person name="Grunwald N.J."/>
            <person name="Horn K."/>
            <person name="Horner N.R."/>
            <person name="Hu C.H."/>
            <person name="Huitema E."/>
            <person name="Jeong D.H."/>
            <person name="Jones A.M."/>
            <person name="Jones J.D."/>
            <person name="Jones R.W."/>
            <person name="Karlsson E.K."/>
            <person name="Kunjeti S.G."/>
            <person name="Lamour K."/>
            <person name="Liu Z."/>
            <person name="Ma L."/>
            <person name="Maclean D."/>
            <person name="Chibucos M.C."/>
            <person name="McDonald H."/>
            <person name="McWalters J."/>
            <person name="Meijer H.J."/>
            <person name="Morgan W."/>
            <person name="Morris P.F."/>
            <person name="Munro C.A."/>
            <person name="O'Neill K."/>
            <person name="Ospina-Giraldo M."/>
            <person name="Pinzon A."/>
            <person name="Pritchard L."/>
            <person name="Ramsahoye B."/>
            <person name="Ren Q."/>
            <person name="Restrepo S."/>
            <person name="Roy S."/>
            <person name="Sadanandom A."/>
            <person name="Savidor A."/>
            <person name="Schornack S."/>
            <person name="Schwartz D.C."/>
            <person name="Schumann U.D."/>
            <person name="Schwessinger B."/>
            <person name="Seyer L."/>
            <person name="Sharpe T."/>
            <person name="Silvar C."/>
            <person name="Song J."/>
            <person name="Studholme D.J."/>
            <person name="Sykes S."/>
            <person name="Thines M."/>
            <person name="van de Vondervoort P.J."/>
            <person name="Phuntumart V."/>
            <person name="Wawra S."/>
            <person name="Weide R."/>
            <person name="Win J."/>
            <person name="Young C."/>
            <person name="Zhou S."/>
            <person name="Fry W."/>
            <person name="Meyers B.C."/>
            <person name="van West P."/>
            <person name="Ristaino J."/>
            <person name="Govers F."/>
            <person name="Birch P.R."/>
            <person name="Whisson S.C."/>
            <person name="Judelson H.S."/>
            <person name="Nusbaum C."/>
        </authorList>
    </citation>
    <scope>NUCLEOTIDE SEQUENCE [LARGE SCALE GENOMIC DNA]</scope>
    <source>
        <strain evidence="3">T30-4</strain>
    </source>
</reference>
<dbReference type="EMBL" id="DS028120">
    <property type="protein sequence ID" value="EEY63822.1"/>
    <property type="molecule type" value="Genomic_DNA"/>
</dbReference>